<feature type="transmembrane region" description="Helical" evidence="1">
    <location>
        <begin position="121"/>
        <end position="142"/>
    </location>
</feature>
<organism evidence="2 3">
    <name type="scientific">Streptomyces katrae</name>
    <dbReference type="NCBI Taxonomy" id="68223"/>
    <lineage>
        <taxon>Bacteria</taxon>
        <taxon>Bacillati</taxon>
        <taxon>Actinomycetota</taxon>
        <taxon>Actinomycetes</taxon>
        <taxon>Kitasatosporales</taxon>
        <taxon>Streptomycetaceae</taxon>
        <taxon>Streptomyces</taxon>
    </lineage>
</organism>
<protein>
    <submittedName>
        <fullName evidence="2">Uncharacterized protein</fullName>
    </submittedName>
</protein>
<proteinExistence type="predicted"/>
<dbReference type="Proteomes" id="UP001223390">
    <property type="component" value="Unassembled WGS sequence"/>
</dbReference>
<reference evidence="2 3" key="1">
    <citation type="submission" date="2023-05" db="EMBL/GenBank/DDBJ databases">
        <title>Sequencing and Assembly of Streptomyces sp. NP73.</title>
        <authorList>
            <person name="Konwar A.N."/>
            <person name="Saikia K."/>
            <person name="Thakur D."/>
        </authorList>
    </citation>
    <scope>NUCLEOTIDE SEQUENCE [LARGE SCALE GENOMIC DNA]</scope>
    <source>
        <strain evidence="2 3">NP73</strain>
    </source>
</reference>
<dbReference type="RefSeq" id="WP_285343768.1">
    <property type="nucleotide sequence ID" value="NZ_JASITI010000026.1"/>
</dbReference>
<dbReference type="EMBL" id="JASITI010000026">
    <property type="protein sequence ID" value="MDK9498105.1"/>
    <property type="molecule type" value="Genomic_DNA"/>
</dbReference>
<comment type="caution">
    <text evidence="2">The sequence shown here is derived from an EMBL/GenBank/DDBJ whole genome shotgun (WGS) entry which is preliminary data.</text>
</comment>
<evidence type="ECO:0000313" key="2">
    <source>
        <dbReference type="EMBL" id="MDK9498105.1"/>
    </source>
</evidence>
<accession>A0ABT7GZ38</accession>
<keyword evidence="1" id="KW-1133">Transmembrane helix</keyword>
<feature type="transmembrane region" description="Helical" evidence="1">
    <location>
        <begin position="12"/>
        <end position="31"/>
    </location>
</feature>
<keyword evidence="1" id="KW-0472">Membrane</keyword>
<gene>
    <name evidence="2" type="ORF">QEZ40_003053</name>
</gene>
<sequence length="183" mass="18020">MRGGAGGAARGAAALGSVATLLLAAWLVWLLPGPQLAAVLGFGPVDGVVTIAECHEAADVEGYAAGTQCKGRYTPVRGGAGPQEEILLETAAQEHRPGSEVEVRTARGKAYELSGFAVGNLGVATGLLLVPFLALAAWLAACAGRGGAVDGGGFVLAALAAMVAVLVLGAAAGLLVGLFTALF</sequence>
<feature type="transmembrane region" description="Helical" evidence="1">
    <location>
        <begin position="154"/>
        <end position="182"/>
    </location>
</feature>
<keyword evidence="3" id="KW-1185">Reference proteome</keyword>
<evidence type="ECO:0000313" key="3">
    <source>
        <dbReference type="Proteomes" id="UP001223390"/>
    </source>
</evidence>
<keyword evidence="1" id="KW-0812">Transmembrane</keyword>
<name>A0ABT7GZ38_9ACTN</name>
<evidence type="ECO:0000256" key="1">
    <source>
        <dbReference type="SAM" id="Phobius"/>
    </source>
</evidence>